<reference evidence="1 2" key="1">
    <citation type="submission" date="2020-02" db="EMBL/GenBank/DDBJ databases">
        <title>Complete genome of Muricauda sp. 501str8.</title>
        <authorList>
            <person name="Dong B."/>
            <person name="Zhu S."/>
            <person name="Yang J."/>
            <person name="Chen J."/>
        </authorList>
    </citation>
    <scope>NUCLEOTIDE SEQUENCE [LARGE SCALE GENOMIC DNA]</scope>
    <source>
        <strain evidence="1 2">501str8</strain>
    </source>
</reference>
<dbReference type="GO" id="GO:0016787">
    <property type="term" value="F:hydrolase activity"/>
    <property type="evidence" value="ECO:0007669"/>
    <property type="project" value="UniProtKB-KW"/>
</dbReference>
<protein>
    <submittedName>
        <fullName evidence="1">Alpha/beta hydrolase</fullName>
    </submittedName>
</protein>
<name>A0A6G7J3Z1_9FLAO</name>
<dbReference type="EMBL" id="CP049616">
    <property type="protein sequence ID" value="QII45328.1"/>
    <property type="molecule type" value="Genomic_DNA"/>
</dbReference>
<dbReference type="RefSeq" id="WP_166248810.1">
    <property type="nucleotide sequence ID" value="NZ_CP049616.1"/>
</dbReference>
<dbReference type="AlphaFoldDB" id="A0A6G7J3Z1"/>
<dbReference type="KEGG" id="mut:GVT53_11765"/>
<organism evidence="1 2">
    <name type="scientific">Flagellimonas oceani</name>
    <dbReference type="NCBI Taxonomy" id="2698672"/>
    <lineage>
        <taxon>Bacteria</taxon>
        <taxon>Pseudomonadati</taxon>
        <taxon>Bacteroidota</taxon>
        <taxon>Flavobacteriia</taxon>
        <taxon>Flavobacteriales</taxon>
        <taxon>Flavobacteriaceae</taxon>
        <taxon>Flagellimonas</taxon>
    </lineage>
</organism>
<dbReference type="Gene3D" id="3.40.50.1820">
    <property type="entry name" value="alpha/beta hydrolase"/>
    <property type="match status" value="1"/>
</dbReference>
<sequence length="475" mass="54675">MKKTHLLSLLTFFCAMSGFSQQLVLKKGEIIENLSINDSIQNTYSMYIPKAFTMDKKWPLMVVLDTQGNADKALSMFMLAAENEGYVLAAPKLLDSVSLTKNMVVVSQTIQKVTSLLTIHGDRIYAAGRGPGGQFASLVPILITGVNGAMSIGASLANSQLINTKNPFHFVGIVNKENFNYPYMLMDTKLLNRYKFPNQVLLYDGNGEWPGASYLEKGMQLFTLDAMGRKWIPKDTAYIENAYREDLEKVNQLKEIGDLLWAEQYMTEMMSMYGPFKNTDSLRLEQRDLRRDKEFRVMQRAENAAFLQESILKEDYQYYLDDDMYTHNFNNLGWWNYQMGEIGKFMASPKPFERQMGHRLKGYVNALAEDSVTLVLAEEVVDEDALAFLYMLKTILEPENTEYYFKIISLSAKNDDFGTSLFYLEELLKKGFKDKEKLYSLEHTALFRITPEFNEMVSKYLDDARYDIKLDENRP</sequence>
<evidence type="ECO:0000313" key="2">
    <source>
        <dbReference type="Proteomes" id="UP000502928"/>
    </source>
</evidence>
<gene>
    <name evidence="1" type="ORF">GVT53_11765</name>
</gene>
<keyword evidence="2" id="KW-1185">Reference proteome</keyword>
<keyword evidence="1" id="KW-0378">Hydrolase</keyword>
<proteinExistence type="predicted"/>
<dbReference type="Proteomes" id="UP000502928">
    <property type="component" value="Chromosome"/>
</dbReference>
<evidence type="ECO:0000313" key="1">
    <source>
        <dbReference type="EMBL" id="QII45328.1"/>
    </source>
</evidence>
<accession>A0A6G7J3Z1</accession>
<dbReference type="InterPro" id="IPR029058">
    <property type="entry name" value="AB_hydrolase_fold"/>
</dbReference>